<dbReference type="GO" id="GO:0006015">
    <property type="term" value="P:5-phosphoribose 1-diphosphate biosynthetic process"/>
    <property type="evidence" value="ECO:0007669"/>
    <property type="project" value="TreeGrafter"/>
</dbReference>
<sequence>MKETLKIFSGRSNPILAKGIVDHLGLNLGDVTIRTFSDGELWVKFEENIRGNDVFIIQSTSGPAENLIELFLLLDAAVRASARRVTAVVPYFGYGRQDRKDQPRVPISSRVMVDIITATGADRIISMDLHSTQIQGFASIPFDHIYSRMVLLDTLKSLNLNPQNCTVLAPDVGSAAMGQSYAKRLGFHFALIDKRRYAPNKAEVSHLIGELEGKDVMIIDDMIDTAGTTVSAAKAAIDKGANSVIAVATHGVLSGPAIERLDSAPIDKIILTDTIAIADNKQISKMHIVSVSDVFGEAIKRIHKGESVSELFNL</sequence>
<accession>A0A381YLB5</accession>
<dbReference type="GO" id="GO:0002189">
    <property type="term" value="C:ribose phosphate diphosphokinase complex"/>
    <property type="evidence" value="ECO:0007669"/>
    <property type="project" value="TreeGrafter"/>
</dbReference>
<dbReference type="Pfam" id="PF13793">
    <property type="entry name" value="Pribosyltran_N"/>
    <property type="match status" value="1"/>
</dbReference>
<dbReference type="GO" id="GO:0006164">
    <property type="term" value="P:purine nucleotide biosynthetic process"/>
    <property type="evidence" value="ECO:0007669"/>
    <property type="project" value="TreeGrafter"/>
</dbReference>
<dbReference type="AlphaFoldDB" id="A0A381YLB5"/>
<gene>
    <name evidence="11" type="ORF">METZ01_LOCUS130638</name>
</gene>
<dbReference type="EMBL" id="UINC01018503">
    <property type="protein sequence ID" value="SVA77784.1"/>
    <property type="molecule type" value="Genomic_DNA"/>
</dbReference>
<dbReference type="PANTHER" id="PTHR10210:SF41">
    <property type="entry name" value="RIBOSE-PHOSPHATE PYROPHOSPHOKINASE 1, CHLOROPLASTIC"/>
    <property type="match status" value="1"/>
</dbReference>
<evidence type="ECO:0000256" key="8">
    <source>
        <dbReference type="ARBA" id="ARBA00022842"/>
    </source>
</evidence>
<proteinExistence type="predicted"/>
<protein>
    <recommendedName>
        <fullName evidence="1">ribose-phosphate diphosphokinase</fullName>
        <ecNumber evidence="1">2.7.6.1</ecNumber>
    </recommendedName>
</protein>
<dbReference type="CDD" id="cd06223">
    <property type="entry name" value="PRTases_typeI"/>
    <property type="match status" value="1"/>
</dbReference>
<evidence type="ECO:0000256" key="5">
    <source>
        <dbReference type="ARBA" id="ARBA00022741"/>
    </source>
</evidence>
<dbReference type="InterPro" id="IPR029057">
    <property type="entry name" value="PRTase-like"/>
</dbReference>
<dbReference type="FunFam" id="3.40.50.2020:FF:000007">
    <property type="entry name" value="Ribose-phosphate pyrophosphokinase"/>
    <property type="match status" value="1"/>
</dbReference>
<organism evidence="11">
    <name type="scientific">marine metagenome</name>
    <dbReference type="NCBI Taxonomy" id="408172"/>
    <lineage>
        <taxon>unclassified sequences</taxon>
        <taxon>metagenomes</taxon>
        <taxon>ecological metagenomes</taxon>
    </lineage>
</organism>
<dbReference type="InterPro" id="IPR000836">
    <property type="entry name" value="PRTase_dom"/>
</dbReference>
<evidence type="ECO:0000259" key="10">
    <source>
        <dbReference type="Pfam" id="PF13793"/>
    </source>
</evidence>
<keyword evidence="3" id="KW-0479">Metal-binding</keyword>
<evidence type="ECO:0000256" key="2">
    <source>
        <dbReference type="ARBA" id="ARBA00022679"/>
    </source>
</evidence>
<comment type="catalytic activity">
    <reaction evidence="9">
        <text>D-ribose 5-phosphate + ATP = 5-phospho-alpha-D-ribose 1-diphosphate + AMP + H(+)</text>
        <dbReference type="Rhea" id="RHEA:15609"/>
        <dbReference type="ChEBI" id="CHEBI:15378"/>
        <dbReference type="ChEBI" id="CHEBI:30616"/>
        <dbReference type="ChEBI" id="CHEBI:58017"/>
        <dbReference type="ChEBI" id="CHEBI:78346"/>
        <dbReference type="ChEBI" id="CHEBI:456215"/>
        <dbReference type="EC" id="2.7.6.1"/>
    </reaction>
</comment>
<dbReference type="SUPFAM" id="SSF53271">
    <property type="entry name" value="PRTase-like"/>
    <property type="match status" value="1"/>
</dbReference>
<dbReference type="PANTHER" id="PTHR10210">
    <property type="entry name" value="RIBOSE-PHOSPHATE DIPHOSPHOKINASE FAMILY MEMBER"/>
    <property type="match status" value="1"/>
</dbReference>
<dbReference type="Pfam" id="PF14572">
    <property type="entry name" value="Pribosyl_synth"/>
    <property type="match status" value="1"/>
</dbReference>
<keyword evidence="8" id="KW-0460">Magnesium</keyword>
<dbReference type="NCBIfam" id="NF002320">
    <property type="entry name" value="PRK01259.1"/>
    <property type="match status" value="1"/>
</dbReference>
<evidence type="ECO:0000313" key="11">
    <source>
        <dbReference type="EMBL" id="SVA77784.1"/>
    </source>
</evidence>
<dbReference type="GO" id="GO:0005737">
    <property type="term" value="C:cytoplasm"/>
    <property type="evidence" value="ECO:0007669"/>
    <property type="project" value="TreeGrafter"/>
</dbReference>
<dbReference type="GO" id="GO:0016301">
    <property type="term" value="F:kinase activity"/>
    <property type="evidence" value="ECO:0007669"/>
    <property type="project" value="UniProtKB-KW"/>
</dbReference>
<dbReference type="NCBIfam" id="TIGR01251">
    <property type="entry name" value="ribP_PPkin"/>
    <property type="match status" value="1"/>
</dbReference>
<dbReference type="Gene3D" id="3.40.50.2020">
    <property type="match status" value="2"/>
</dbReference>
<dbReference type="GO" id="GO:0000287">
    <property type="term" value="F:magnesium ion binding"/>
    <property type="evidence" value="ECO:0007669"/>
    <property type="project" value="InterPro"/>
</dbReference>
<dbReference type="EC" id="2.7.6.1" evidence="1"/>
<keyword evidence="5" id="KW-0547">Nucleotide-binding</keyword>
<evidence type="ECO:0000256" key="7">
    <source>
        <dbReference type="ARBA" id="ARBA00022840"/>
    </source>
</evidence>
<dbReference type="SMART" id="SM01400">
    <property type="entry name" value="Pribosyltran_N"/>
    <property type="match status" value="1"/>
</dbReference>
<keyword evidence="6" id="KW-0418">Kinase</keyword>
<dbReference type="InterPro" id="IPR005946">
    <property type="entry name" value="Rib-P_diPkinase"/>
</dbReference>
<keyword evidence="4" id="KW-0545">Nucleotide biosynthesis</keyword>
<evidence type="ECO:0000256" key="3">
    <source>
        <dbReference type="ARBA" id="ARBA00022723"/>
    </source>
</evidence>
<evidence type="ECO:0000256" key="9">
    <source>
        <dbReference type="ARBA" id="ARBA00049535"/>
    </source>
</evidence>
<evidence type="ECO:0000256" key="1">
    <source>
        <dbReference type="ARBA" id="ARBA00013247"/>
    </source>
</evidence>
<keyword evidence="2" id="KW-0808">Transferase</keyword>
<dbReference type="GO" id="GO:0004749">
    <property type="term" value="F:ribose phosphate diphosphokinase activity"/>
    <property type="evidence" value="ECO:0007669"/>
    <property type="project" value="UniProtKB-EC"/>
</dbReference>
<keyword evidence="7" id="KW-0067">ATP-binding</keyword>
<feature type="domain" description="Ribose-phosphate pyrophosphokinase N-terminal" evidence="10">
    <location>
        <begin position="5"/>
        <end position="120"/>
    </location>
</feature>
<name>A0A381YLB5_9ZZZZ</name>
<evidence type="ECO:0000256" key="6">
    <source>
        <dbReference type="ARBA" id="ARBA00022777"/>
    </source>
</evidence>
<reference evidence="11" key="1">
    <citation type="submission" date="2018-05" db="EMBL/GenBank/DDBJ databases">
        <authorList>
            <person name="Lanie J.A."/>
            <person name="Ng W.-L."/>
            <person name="Kazmierczak K.M."/>
            <person name="Andrzejewski T.M."/>
            <person name="Davidsen T.M."/>
            <person name="Wayne K.J."/>
            <person name="Tettelin H."/>
            <person name="Glass J.I."/>
            <person name="Rusch D."/>
            <person name="Podicherti R."/>
            <person name="Tsui H.-C.T."/>
            <person name="Winkler M.E."/>
        </authorList>
    </citation>
    <scope>NUCLEOTIDE SEQUENCE</scope>
</reference>
<dbReference type="InterPro" id="IPR029099">
    <property type="entry name" value="Pribosyltran_N"/>
</dbReference>
<dbReference type="GO" id="GO:0005524">
    <property type="term" value="F:ATP binding"/>
    <property type="evidence" value="ECO:0007669"/>
    <property type="project" value="UniProtKB-KW"/>
</dbReference>
<evidence type="ECO:0000256" key="4">
    <source>
        <dbReference type="ARBA" id="ARBA00022727"/>
    </source>
</evidence>